<feature type="transmembrane region" description="Helical" evidence="6">
    <location>
        <begin position="147"/>
        <end position="171"/>
    </location>
</feature>
<dbReference type="HOGENOM" id="CLU_028200_29_0_1"/>
<dbReference type="KEGG" id="act:ACLA_035080"/>
<feature type="transmembrane region" description="Helical" evidence="6">
    <location>
        <begin position="183"/>
        <end position="204"/>
    </location>
</feature>
<reference evidence="8 9" key="1">
    <citation type="journal article" date="2008" name="PLoS Genet.">
        <title>Genomic islands in the pathogenic filamentous fungus Aspergillus fumigatus.</title>
        <authorList>
            <person name="Fedorova N.D."/>
            <person name="Khaldi N."/>
            <person name="Joardar V.S."/>
            <person name="Maiti R."/>
            <person name="Amedeo P."/>
            <person name="Anderson M.J."/>
            <person name="Crabtree J."/>
            <person name="Silva J.C."/>
            <person name="Badger J.H."/>
            <person name="Albarraq A."/>
            <person name="Angiuoli S."/>
            <person name="Bussey H."/>
            <person name="Bowyer P."/>
            <person name="Cotty P.J."/>
            <person name="Dyer P.S."/>
            <person name="Egan A."/>
            <person name="Galens K."/>
            <person name="Fraser-Liggett C.M."/>
            <person name="Haas B.J."/>
            <person name="Inman J.M."/>
            <person name="Kent R."/>
            <person name="Lemieux S."/>
            <person name="Malavazi I."/>
            <person name="Orvis J."/>
            <person name="Roemer T."/>
            <person name="Ronning C.M."/>
            <person name="Sundaram J.P."/>
            <person name="Sutton G."/>
            <person name="Turner G."/>
            <person name="Venter J.C."/>
            <person name="White O.R."/>
            <person name="Whitty B.R."/>
            <person name="Youngman P."/>
            <person name="Wolfe K.H."/>
            <person name="Goldman G.H."/>
            <person name="Wortman J.R."/>
            <person name="Jiang B."/>
            <person name="Denning D.W."/>
            <person name="Nierman W.C."/>
        </authorList>
    </citation>
    <scope>NUCLEOTIDE SEQUENCE [LARGE SCALE GENOMIC DNA]</scope>
    <source>
        <strain evidence="9">ATCC 1007 / CBS 513.65 / DSM 816 / NCTC 3887 / NRRL 1</strain>
    </source>
</reference>
<dbReference type="Proteomes" id="UP000006701">
    <property type="component" value="Unassembled WGS sequence"/>
</dbReference>
<keyword evidence="2 6" id="KW-0812">Transmembrane</keyword>
<dbReference type="GeneID" id="4702952"/>
<dbReference type="EMBL" id="DS027056">
    <property type="protein sequence ID" value="EAW09305.1"/>
    <property type="molecule type" value="Genomic_DNA"/>
</dbReference>
<evidence type="ECO:0000313" key="9">
    <source>
        <dbReference type="Proteomes" id="UP000006701"/>
    </source>
</evidence>
<evidence type="ECO:0000256" key="5">
    <source>
        <dbReference type="ARBA" id="ARBA00038359"/>
    </source>
</evidence>
<keyword evidence="4 6" id="KW-0472">Membrane</keyword>
<dbReference type="Pfam" id="PF20684">
    <property type="entry name" value="Fung_rhodopsin"/>
    <property type="match status" value="1"/>
</dbReference>
<dbReference type="RefSeq" id="XP_001270731.1">
    <property type="nucleotide sequence ID" value="XM_001270730.1"/>
</dbReference>
<comment type="similarity">
    <text evidence="5">Belongs to the SAT4 family.</text>
</comment>
<feature type="domain" description="Rhodopsin" evidence="7">
    <location>
        <begin position="48"/>
        <end position="249"/>
    </location>
</feature>
<evidence type="ECO:0000313" key="8">
    <source>
        <dbReference type="EMBL" id="EAW09305.1"/>
    </source>
</evidence>
<dbReference type="eggNOG" id="ENOG502SN0C">
    <property type="taxonomic scope" value="Eukaryota"/>
</dbReference>
<dbReference type="OMA" id="IMELEHV"/>
<dbReference type="GO" id="GO:0016020">
    <property type="term" value="C:membrane"/>
    <property type="evidence" value="ECO:0007669"/>
    <property type="project" value="UniProtKB-SubCell"/>
</dbReference>
<keyword evidence="3 6" id="KW-1133">Transmembrane helix</keyword>
<feature type="transmembrane region" description="Helical" evidence="6">
    <location>
        <begin position="103"/>
        <end position="125"/>
    </location>
</feature>
<gene>
    <name evidence="8" type="ORF">ACLA_035080</name>
</gene>
<dbReference type="PANTHER" id="PTHR33048">
    <property type="entry name" value="PTH11-LIKE INTEGRAL MEMBRANE PROTEIN (AFU_ORTHOLOGUE AFUA_5G11245)"/>
    <property type="match status" value="1"/>
</dbReference>
<accession>A1CJI1</accession>
<dbReference type="OrthoDB" id="5329176at2759"/>
<dbReference type="InterPro" id="IPR049326">
    <property type="entry name" value="Rhodopsin_dom_fungi"/>
</dbReference>
<dbReference type="PANTHER" id="PTHR33048:SF108">
    <property type="entry name" value="INTEGRAL MEMBRANE PROTEIN"/>
    <property type="match status" value="1"/>
</dbReference>
<evidence type="ECO:0000256" key="6">
    <source>
        <dbReference type="SAM" id="Phobius"/>
    </source>
</evidence>
<organism evidence="8 9">
    <name type="scientific">Aspergillus clavatus (strain ATCC 1007 / CBS 513.65 / DSM 816 / NCTC 3887 / NRRL 1 / QM 1276 / 107)</name>
    <dbReference type="NCBI Taxonomy" id="344612"/>
    <lineage>
        <taxon>Eukaryota</taxon>
        <taxon>Fungi</taxon>
        <taxon>Dikarya</taxon>
        <taxon>Ascomycota</taxon>
        <taxon>Pezizomycotina</taxon>
        <taxon>Eurotiomycetes</taxon>
        <taxon>Eurotiomycetidae</taxon>
        <taxon>Eurotiales</taxon>
        <taxon>Aspergillaceae</taxon>
        <taxon>Aspergillus</taxon>
        <taxon>Aspergillus subgen. Fumigati</taxon>
    </lineage>
</organism>
<dbReference type="AlphaFoldDB" id="A1CJI1"/>
<dbReference type="InterPro" id="IPR052337">
    <property type="entry name" value="SAT4-like"/>
</dbReference>
<protein>
    <recommendedName>
        <fullName evidence="7">Rhodopsin domain-containing protein</fullName>
    </recommendedName>
</protein>
<evidence type="ECO:0000256" key="1">
    <source>
        <dbReference type="ARBA" id="ARBA00004141"/>
    </source>
</evidence>
<evidence type="ECO:0000259" key="7">
    <source>
        <dbReference type="Pfam" id="PF20684"/>
    </source>
</evidence>
<sequence>MVIDDSHQKTALGVIVAFPVLGGIAVILRYWSRFLSKTSFAADVKANYVGIHIWEVPQDRDIKSGMIWSFANQLVYNPCLTMIKISILLFLRRLESRSTVVNLLIWSSIVVTVLLFVIVLFIDIFQCTPVAYLFDPTIEGGSCIHQAAFYVSTAATNLFTDLLVLVIPILITWSLQMPVRRKVAVCIILSFGGVATAIGVWRIISLAQFFSVAPNPDPTYNINFCSSAIEVNVAVMAACAPSTKVLLARYLPRLLGTSKGVSGSRYGASGSWNPSHRLRSDAGYSRTKSHREAEDDIELADPVQVKTRVVAAERDLQTVPRRGDRLSWSSEDGLAGIVQTIDVSVQYTRDGEQKTGSIDRLV</sequence>
<feature type="transmembrane region" description="Helical" evidence="6">
    <location>
        <begin position="74"/>
        <end position="91"/>
    </location>
</feature>
<dbReference type="VEuPathDB" id="FungiDB:ACLA_035080"/>
<evidence type="ECO:0000256" key="2">
    <source>
        <dbReference type="ARBA" id="ARBA00022692"/>
    </source>
</evidence>
<comment type="subcellular location">
    <subcellularLocation>
        <location evidence="1">Membrane</location>
        <topology evidence="1">Multi-pass membrane protein</topology>
    </subcellularLocation>
</comment>
<name>A1CJI1_ASPCL</name>
<keyword evidence="9" id="KW-1185">Reference proteome</keyword>
<evidence type="ECO:0000256" key="4">
    <source>
        <dbReference type="ARBA" id="ARBA00023136"/>
    </source>
</evidence>
<feature type="transmembrane region" description="Helical" evidence="6">
    <location>
        <begin position="12"/>
        <end position="31"/>
    </location>
</feature>
<proteinExistence type="inferred from homology"/>
<evidence type="ECO:0000256" key="3">
    <source>
        <dbReference type="ARBA" id="ARBA00022989"/>
    </source>
</evidence>